<proteinExistence type="predicted"/>
<feature type="region of interest" description="Disordered" evidence="1">
    <location>
        <begin position="94"/>
        <end position="113"/>
    </location>
</feature>
<evidence type="ECO:0000313" key="2">
    <source>
        <dbReference type="EMBL" id="CAF1208179.1"/>
    </source>
</evidence>
<organism evidence="2 4">
    <name type="scientific">Rotaria sordida</name>
    <dbReference type="NCBI Taxonomy" id="392033"/>
    <lineage>
        <taxon>Eukaryota</taxon>
        <taxon>Metazoa</taxon>
        <taxon>Spiralia</taxon>
        <taxon>Gnathifera</taxon>
        <taxon>Rotifera</taxon>
        <taxon>Eurotatoria</taxon>
        <taxon>Bdelloidea</taxon>
        <taxon>Philodinida</taxon>
        <taxon>Philodinidae</taxon>
        <taxon>Rotaria</taxon>
    </lineage>
</organism>
<evidence type="ECO:0000313" key="4">
    <source>
        <dbReference type="Proteomes" id="UP000663864"/>
    </source>
</evidence>
<sequence>MHKERNSYSSILSSMPQPTIDNDNDIFIKESNEILNDLLRHLMNKTIEHIENVLNSINDKIESCKIIRHTIKPTTKISTDNNFGFKNDDKFPTINHLKDQPSDSSNCTRSKCP</sequence>
<feature type="compositionally biased region" description="Polar residues" evidence="1">
    <location>
        <begin position="102"/>
        <end position="113"/>
    </location>
</feature>
<comment type="caution">
    <text evidence="2">The sequence shown here is derived from an EMBL/GenBank/DDBJ whole genome shotgun (WGS) entry which is preliminary data.</text>
</comment>
<reference evidence="2" key="1">
    <citation type="submission" date="2021-02" db="EMBL/GenBank/DDBJ databases">
        <authorList>
            <person name="Nowell W R."/>
        </authorList>
    </citation>
    <scope>NUCLEOTIDE SEQUENCE</scope>
</reference>
<dbReference type="Proteomes" id="UP000663836">
    <property type="component" value="Unassembled WGS sequence"/>
</dbReference>
<dbReference type="EMBL" id="CAJNOT010001495">
    <property type="protein sequence ID" value="CAF1208179.1"/>
    <property type="molecule type" value="Genomic_DNA"/>
</dbReference>
<accession>A0A814WX12</accession>
<name>A0A814WX12_9BILA</name>
<evidence type="ECO:0000313" key="3">
    <source>
        <dbReference type="EMBL" id="CAF3702217.1"/>
    </source>
</evidence>
<dbReference type="EMBL" id="CAJOBD010000657">
    <property type="protein sequence ID" value="CAF3702217.1"/>
    <property type="molecule type" value="Genomic_DNA"/>
</dbReference>
<gene>
    <name evidence="3" type="ORF">JBS370_LOCUS9584</name>
    <name evidence="2" type="ORF">ZHD862_LOCUS23223</name>
</gene>
<evidence type="ECO:0000256" key="1">
    <source>
        <dbReference type="SAM" id="MobiDB-lite"/>
    </source>
</evidence>
<protein>
    <submittedName>
        <fullName evidence="2">Uncharacterized protein</fullName>
    </submittedName>
</protein>
<dbReference type="Proteomes" id="UP000663864">
    <property type="component" value="Unassembled WGS sequence"/>
</dbReference>
<dbReference type="AlphaFoldDB" id="A0A814WX12"/>